<evidence type="ECO:0000313" key="10">
    <source>
        <dbReference type="EMBL" id="RWR99740.1"/>
    </source>
</evidence>
<keyword evidence="2" id="KW-0517">Myogenesis</keyword>
<feature type="domain" description="LIM zinc-binding" evidence="9">
    <location>
        <begin position="8"/>
        <end position="69"/>
    </location>
</feature>
<proteinExistence type="predicted"/>
<keyword evidence="4" id="KW-0677">Repeat</keyword>
<dbReference type="SUPFAM" id="SSF57716">
    <property type="entry name" value="Glucocorticoid receptor-like (DNA-binding domain)"/>
    <property type="match status" value="2"/>
</dbReference>
<sequence length="78" mass="9040">MKIKSNHDLCKRCGEPVFLAEKIFAAGFSWHKLTCFRCKLCKNALDSLHLTVHDDEIFCSKCHVSLFNPCYYNINITK</sequence>
<dbReference type="AlphaFoldDB" id="A0A443Q9M9"/>
<dbReference type="SMART" id="SM00132">
    <property type="entry name" value="LIM"/>
    <property type="match status" value="1"/>
</dbReference>
<dbReference type="GO" id="GO:0042805">
    <property type="term" value="F:actinin binding"/>
    <property type="evidence" value="ECO:0007669"/>
    <property type="project" value="TreeGrafter"/>
</dbReference>
<protein>
    <submittedName>
        <fullName evidence="10">LIM domain protein 2-like protein</fullName>
    </submittedName>
</protein>
<evidence type="ECO:0000313" key="11">
    <source>
        <dbReference type="Proteomes" id="UP000285301"/>
    </source>
</evidence>
<keyword evidence="5 8" id="KW-0862">Zinc</keyword>
<keyword evidence="6 8" id="KW-0440">LIM domain</keyword>
<keyword evidence="11" id="KW-1185">Reference proteome</keyword>
<evidence type="ECO:0000256" key="5">
    <source>
        <dbReference type="ARBA" id="ARBA00022833"/>
    </source>
</evidence>
<dbReference type="STRING" id="1965070.A0A443Q9M9"/>
<dbReference type="EMBL" id="NCKU01013775">
    <property type="protein sequence ID" value="RWR99740.1"/>
    <property type="molecule type" value="Genomic_DNA"/>
</dbReference>
<dbReference type="GO" id="GO:0060537">
    <property type="term" value="P:muscle tissue development"/>
    <property type="evidence" value="ECO:0007669"/>
    <property type="project" value="TreeGrafter"/>
</dbReference>
<accession>A0A443Q9M9</accession>
<comment type="caution">
    <text evidence="10">The sequence shown here is derived from an EMBL/GenBank/DDBJ whole genome shotgun (WGS) entry which is preliminary data.</text>
</comment>
<evidence type="ECO:0000259" key="9">
    <source>
        <dbReference type="PROSITE" id="PS50023"/>
    </source>
</evidence>
<dbReference type="GO" id="GO:0046872">
    <property type="term" value="F:metal ion binding"/>
    <property type="evidence" value="ECO:0007669"/>
    <property type="project" value="UniProtKB-KW"/>
</dbReference>
<dbReference type="Gene3D" id="2.10.110.10">
    <property type="entry name" value="Cysteine Rich Protein"/>
    <property type="match status" value="1"/>
</dbReference>
<organism evidence="10 11">
    <name type="scientific">Dinothrombium tinctorium</name>
    <dbReference type="NCBI Taxonomy" id="1965070"/>
    <lineage>
        <taxon>Eukaryota</taxon>
        <taxon>Metazoa</taxon>
        <taxon>Ecdysozoa</taxon>
        <taxon>Arthropoda</taxon>
        <taxon>Chelicerata</taxon>
        <taxon>Arachnida</taxon>
        <taxon>Acari</taxon>
        <taxon>Acariformes</taxon>
        <taxon>Trombidiformes</taxon>
        <taxon>Prostigmata</taxon>
        <taxon>Anystina</taxon>
        <taxon>Parasitengona</taxon>
        <taxon>Trombidioidea</taxon>
        <taxon>Trombidiidae</taxon>
        <taxon>Dinothrombium</taxon>
    </lineage>
</organism>
<evidence type="ECO:0000256" key="8">
    <source>
        <dbReference type="PROSITE-ProRule" id="PRU00125"/>
    </source>
</evidence>
<dbReference type="GO" id="GO:0008307">
    <property type="term" value="F:structural constituent of muscle"/>
    <property type="evidence" value="ECO:0007669"/>
    <property type="project" value="TreeGrafter"/>
</dbReference>
<gene>
    <name evidence="10" type="ORF">B4U79_15272</name>
</gene>
<dbReference type="InterPro" id="IPR001781">
    <property type="entry name" value="Znf_LIM"/>
</dbReference>
<dbReference type="GO" id="GO:0045214">
    <property type="term" value="P:sarcomere organization"/>
    <property type="evidence" value="ECO:0007669"/>
    <property type="project" value="TreeGrafter"/>
</dbReference>
<dbReference type="OrthoDB" id="9976881at2759"/>
<dbReference type="GO" id="GO:0030018">
    <property type="term" value="C:Z disc"/>
    <property type="evidence" value="ECO:0007669"/>
    <property type="project" value="TreeGrafter"/>
</dbReference>
<evidence type="ECO:0000256" key="1">
    <source>
        <dbReference type="ARBA" id="ARBA00004123"/>
    </source>
</evidence>
<dbReference type="FunFam" id="2.10.110.10:FF:000001">
    <property type="entry name" value="Cysteine and glycine-rich protein 1"/>
    <property type="match status" value="1"/>
</dbReference>
<evidence type="ECO:0000256" key="3">
    <source>
        <dbReference type="ARBA" id="ARBA00022723"/>
    </source>
</evidence>
<evidence type="ECO:0000256" key="7">
    <source>
        <dbReference type="ARBA" id="ARBA00023242"/>
    </source>
</evidence>
<evidence type="ECO:0000256" key="2">
    <source>
        <dbReference type="ARBA" id="ARBA00022541"/>
    </source>
</evidence>
<evidence type="ECO:0000256" key="6">
    <source>
        <dbReference type="ARBA" id="ARBA00023038"/>
    </source>
</evidence>
<name>A0A443Q9M9_9ACAR</name>
<dbReference type="Pfam" id="PF00412">
    <property type="entry name" value="LIM"/>
    <property type="match status" value="1"/>
</dbReference>
<reference evidence="10 11" key="1">
    <citation type="journal article" date="2018" name="Gigascience">
        <title>Genomes of trombidid mites reveal novel predicted allergens and laterally-transferred genes associated with secondary metabolism.</title>
        <authorList>
            <person name="Dong X."/>
            <person name="Chaisiri K."/>
            <person name="Xia D."/>
            <person name="Armstrong S.D."/>
            <person name="Fang Y."/>
            <person name="Donnelly M.J."/>
            <person name="Kadowaki T."/>
            <person name="McGarry J.W."/>
            <person name="Darby A.C."/>
            <person name="Makepeace B.L."/>
        </authorList>
    </citation>
    <scope>NUCLEOTIDE SEQUENCE [LARGE SCALE GENOMIC DNA]</scope>
    <source>
        <strain evidence="10">UoL-WK</strain>
    </source>
</reference>
<dbReference type="PANTHER" id="PTHR24215:SF35">
    <property type="entry name" value="MUSCLE LIM PROTEIN MLP84B"/>
    <property type="match status" value="1"/>
</dbReference>
<dbReference type="GO" id="GO:0007517">
    <property type="term" value="P:muscle organ development"/>
    <property type="evidence" value="ECO:0007669"/>
    <property type="project" value="UniProtKB-KW"/>
</dbReference>
<keyword evidence="3 8" id="KW-0479">Metal-binding</keyword>
<comment type="subcellular location">
    <subcellularLocation>
        <location evidence="1">Nucleus</location>
    </subcellularLocation>
</comment>
<dbReference type="PROSITE" id="PS50023">
    <property type="entry name" value="LIM_DOMAIN_2"/>
    <property type="match status" value="1"/>
</dbReference>
<dbReference type="GO" id="GO:0005634">
    <property type="term" value="C:nucleus"/>
    <property type="evidence" value="ECO:0007669"/>
    <property type="project" value="UniProtKB-SubCell"/>
</dbReference>
<dbReference type="Proteomes" id="UP000285301">
    <property type="component" value="Unassembled WGS sequence"/>
</dbReference>
<dbReference type="PANTHER" id="PTHR24215">
    <property type="entry name" value="RHO-GTPASE-ACTIVATING PROTEIN LRG1"/>
    <property type="match status" value="1"/>
</dbReference>
<evidence type="ECO:0000256" key="4">
    <source>
        <dbReference type="ARBA" id="ARBA00022737"/>
    </source>
</evidence>
<keyword evidence="7" id="KW-0539">Nucleus</keyword>